<accession>A0A917RNU5</accession>
<organism evidence="1 2">
    <name type="scientific">Nocardia jinanensis</name>
    <dbReference type="NCBI Taxonomy" id="382504"/>
    <lineage>
        <taxon>Bacteria</taxon>
        <taxon>Bacillati</taxon>
        <taxon>Actinomycetota</taxon>
        <taxon>Actinomycetes</taxon>
        <taxon>Mycobacteriales</taxon>
        <taxon>Nocardiaceae</taxon>
        <taxon>Nocardia</taxon>
    </lineage>
</organism>
<protein>
    <submittedName>
        <fullName evidence="1">Uncharacterized protein</fullName>
    </submittedName>
</protein>
<evidence type="ECO:0000313" key="2">
    <source>
        <dbReference type="Proteomes" id="UP000638263"/>
    </source>
</evidence>
<gene>
    <name evidence="1" type="ORF">GCM10011588_33340</name>
</gene>
<dbReference type="Proteomes" id="UP000638263">
    <property type="component" value="Unassembled WGS sequence"/>
</dbReference>
<evidence type="ECO:0000313" key="1">
    <source>
        <dbReference type="EMBL" id="GGL16003.1"/>
    </source>
</evidence>
<reference evidence="1" key="1">
    <citation type="journal article" date="2014" name="Int. J. Syst. Evol. Microbiol.">
        <title>Complete genome sequence of Corynebacterium casei LMG S-19264T (=DSM 44701T), isolated from a smear-ripened cheese.</title>
        <authorList>
            <consortium name="US DOE Joint Genome Institute (JGI-PGF)"/>
            <person name="Walter F."/>
            <person name="Albersmeier A."/>
            <person name="Kalinowski J."/>
            <person name="Ruckert C."/>
        </authorList>
    </citation>
    <scope>NUCLEOTIDE SEQUENCE</scope>
    <source>
        <strain evidence="1">CGMCC 4.3508</strain>
    </source>
</reference>
<comment type="caution">
    <text evidence="1">The sequence shown here is derived from an EMBL/GenBank/DDBJ whole genome shotgun (WGS) entry which is preliminary data.</text>
</comment>
<dbReference type="InterPro" id="IPR036390">
    <property type="entry name" value="WH_DNA-bd_sf"/>
</dbReference>
<name>A0A917RNU5_9NOCA</name>
<dbReference type="AlphaFoldDB" id="A0A917RNU5"/>
<dbReference type="EMBL" id="BMMH01000006">
    <property type="protein sequence ID" value="GGL16003.1"/>
    <property type="molecule type" value="Genomic_DNA"/>
</dbReference>
<sequence>MSFAAQEEFDSLHGLRIKGMTQPEHIASATGLDPAVVREVLDDAVAQGRARSRTGGRVQGYMLTSAGRERHDELRADHVPDRLDDLAGAYKAFLAPNRAFKSLTTRWQTEAAGEVSAIVPELRTIHESVTAVLAAAVESVPRMKSYEPRFADALAAFESGDGSALAKPMSGSYHDVWMELHEDLLLTLGWERSDADE</sequence>
<dbReference type="SUPFAM" id="SSF46785">
    <property type="entry name" value="Winged helix' DNA-binding domain"/>
    <property type="match status" value="1"/>
</dbReference>
<proteinExistence type="predicted"/>
<dbReference type="RefSeq" id="WP_062999517.1">
    <property type="nucleotide sequence ID" value="NZ_BMMH01000006.1"/>
</dbReference>
<keyword evidence="2" id="KW-1185">Reference proteome</keyword>
<reference evidence="1" key="2">
    <citation type="submission" date="2020-09" db="EMBL/GenBank/DDBJ databases">
        <authorList>
            <person name="Sun Q."/>
            <person name="Zhou Y."/>
        </authorList>
    </citation>
    <scope>NUCLEOTIDE SEQUENCE</scope>
    <source>
        <strain evidence="1">CGMCC 4.3508</strain>
    </source>
</reference>